<dbReference type="RefSeq" id="WP_090383517.1">
    <property type="nucleotide sequence ID" value="NZ_FNLC01000003.1"/>
</dbReference>
<dbReference type="Proteomes" id="UP000198848">
    <property type="component" value="Unassembled WGS sequence"/>
</dbReference>
<dbReference type="SUPFAM" id="SSF53335">
    <property type="entry name" value="S-adenosyl-L-methionine-dependent methyltransferases"/>
    <property type="match status" value="1"/>
</dbReference>
<gene>
    <name evidence="2" type="ORF">SAMN04489842_3033</name>
</gene>
<dbReference type="OrthoDB" id="56895at2157"/>
<name>A0A1H1HTH0_NATTX</name>
<dbReference type="GO" id="GO:0032259">
    <property type="term" value="P:methylation"/>
    <property type="evidence" value="ECO:0007669"/>
    <property type="project" value="UniProtKB-KW"/>
</dbReference>
<sequence length="266" mass="29641">MAADHRPDVQDRERADPLGRAMLAYQRDEPGRLLYRDGSRTQDGRVREFYFQPSDEWSDETVGVLERLCDHEPILDVGCGAGQHALWWQDRGVDAVGIDASPGAVRSARERGLESAAVMDMFDLAVADERFGAVHCVGTQLGLGGSLAGITDLLEQFACATDDAAVAVVDNYDPRRLDREFFGYRPDPREGIAHRCFHLEFVRECDGTRERTVGRTLQFLLCSPERLREAATETPWQVVDVIRGETSDGEADAHYRAILETDATRG</sequence>
<dbReference type="Pfam" id="PF13649">
    <property type="entry name" value="Methyltransf_25"/>
    <property type="match status" value="1"/>
</dbReference>
<dbReference type="InterPro" id="IPR041698">
    <property type="entry name" value="Methyltransf_25"/>
</dbReference>
<keyword evidence="3" id="KW-1185">Reference proteome</keyword>
<reference evidence="3" key="1">
    <citation type="submission" date="2016-10" db="EMBL/GenBank/DDBJ databases">
        <authorList>
            <person name="Varghese N."/>
            <person name="Submissions S."/>
        </authorList>
    </citation>
    <scope>NUCLEOTIDE SEQUENCE [LARGE SCALE GENOMIC DNA]</scope>
    <source>
        <strain evidence="3">DSM 24767</strain>
    </source>
</reference>
<dbReference type="EMBL" id="FNLC01000003">
    <property type="protein sequence ID" value="SDR28703.1"/>
    <property type="molecule type" value="Genomic_DNA"/>
</dbReference>
<organism evidence="2 3">
    <name type="scientific">Natronobacterium texcoconense</name>
    <dbReference type="NCBI Taxonomy" id="1095778"/>
    <lineage>
        <taxon>Archaea</taxon>
        <taxon>Methanobacteriati</taxon>
        <taxon>Methanobacteriota</taxon>
        <taxon>Stenosarchaea group</taxon>
        <taxon>Halobacteria</taxon>
        <taxon>Halobacteriales</taxon>
        <taxon>Natrialbaceae</taxon>
        <taxon>Natronobacterium</taxon>
    </lineage>
</organism>
<protein>
    <submittedName>
        <fullName evidence="2">Methyltransferase domain-containing protein</fullName>
    </submittedName>
</protein>
<accession>A0A1H1HTH0</accession>
<feature type="domain" description="Methyltransferase" evidence="1">
    <location>
        <begin position="74"/>
        <end position="141"/>
    </location>
</feature>
<keyword evidence="2" id="KW-0808">Transferase</keyword>
<keyword evidence="2" id="KW-0489">Methyltransferase</keyword>
<dbReference type="CDD" id="cd02440">
    <property type="entry name" value="AdoMet_MTases"/>
    <property type="match status" value="1"/>
</dbReference>
<evidence type="ECO:0000313" key="2">
    <source>
        <dbReference type="EMBL" id="SDR28703.1"/>
    </source>
</evidence>
<dbReference type="AlphaFoldDB" id="A0A1H1HTH0"/>
<dbReference type="InterPro" id="IPR029063">
    <property type="entry name" value="SAM-dependent_MTases_sf"/>
</dbReference>
<evidence type="ECO:0000313" key="3">
    <source>
        <dbReference type="Proteomes" id="UP000198848"/>
    </source>
</evidence>
<dbReference type="Gene3D" id="3.40.50.150">
    <property type="entry name" value="Vaccinia Virus protein VP39"/>
    <property type="match status" value="1"/>
</dbReference>
<proteinExistence type="predicted"/>
<dbReference type="GO" id="GO:0008168">
    <property type="term" value="F:methyltransferase activity"/>
    <property type="evidence" value="ECO:0007669"/>
    <property type="project" value="UniProtKB-KW"/>
</dbReference>
<dbReference type="STRING" id="1095778.SAMN04489842_3033"/>
<evidence type="ECO:0000259" key="1">
    <source>
        <dbReference type="Pfam" id="PF13649"/>
    </source>
</evidence>